<dbReference type="SUPFAM" id="SSF57959">
    <property type="entry name" value="Leucine zipper domain"/>
    <property type="match status" value="1"/>
</dbReference>
<name>A0AAN7HKN1_9FUNG</name>
<keyword evidence="5" id="KW-1185">Reference proteome</keyword>
<dbReference type="PROSITE" id="PS50217">
    <property type="entry name" value="BZIP"/>
    <property type="match status" value="1"/>
</dbReference>
<dbReference type="EMBL" id="JASEJX010000030">
    <property type="protein sequence ID" value="KAK4511444.1"/>
    <property type="molecule type" value="Genomic_DNA"/>
</dbReference>
<accession>A0AAN7HKN1</accession>
<feature type="domain" description="BZIP" evidence="3">
    <location>
        <begin position="177"/>
        <end position="236"/>
    </location>
</feature>
<dbReference type="CDD" id="cd14705">
    <property type="entry name" value="bZIP_Zip1"/>
    <property type="match status" value="1"/>
</dbReference>
<evidence type="ECO:0000256" key="1">
    <source>
        <dbReference type="SAM" id="Coils"/>
    </source>
</evidence>
<dbReference type="Proteomes" id="UP001304243">
    <property type="component" value="Unassembled WGS sequence"/>
</dbReference>
<dbReference type="AlphaFoldDB" id="A0AAN7HKN1"/>
<sequence>MSLSVNLNSTGTSNNLQHLQQKPMSISSITSSPLPNSVSLATNSPTETNTDLSSPPLSHKYSSRSPNSPTLYYPMSMPNSPDSPTFQHTSPAAIHHPHPQYHNHHQQQKQRRYMPYHIDQHHQSRHHSYQQRDTNCAASHYPVNLHSNSNQYGHYRTTRSSSISSATSATAPPLTLKERRQRNKAASAKYRAKKNQQHGEMRMIISSLTKENDLLQRQLDHVRRDNDKLKATCDTLRGKMMAEKMLKKLLHSEHPQADDLQGFVDDEGDDEDAMDGLDEDYDNIDNGQHYHESAKHAHQYNGDSDGSYSSANNQPQPQSNSTFFANTHNNRFEEDIDFEDEEDDDDDDFSDENQPNYSHRGCTRS</sequence>
<feature type="region of interest" description="Disordered" evidence="2">
    <location>
        <begin position="257"/>
        <end position="365"/>
    </location>
</feature>
<evidence type="ECO:0000313" key="5">
    <source>
        <dbReference type="Proteomes" id="UP001304243"/>
    </source>
</evidence>
<feature type="region of interest" description="Disordered" evidence="2">
    <location>
        <begin position="27"/>
        <end position="72"/>
    </location>
</feature>
<dbReference type="Pfam" id="PF07716">
    <property type="entry name" value="bZIP_2"/>
    <property type="match status" value="1"/>
</dbReference>
<proteinExistence type="predicted"/>
<feature type="compositionally biased region" description="Acidic residues" evidence="2">
    <location>
        <begin position="334"/>
        <end position="351"/>
    </location>
</feature>
<keyword evidence="1" id="KW-0175">Coiled coil</keyword>
<protein>
    <recommendedName>
        <fullName evidence="3">BZIP domain-containing protein</fullName>
    </recommendedName>
</protein>
<evidence type="ECO:0000259" key="3">
    <source>
        <dbReference type="PROSITE" id="PS50217"/>
    </source>
</evidence>
<dbReference type="InterPro" id="IPR004827">
    <property type="entry name" value="bZIP"/>
</dbReference>
<comment type="caution">
    <text evidence="4">The sequence shown here is derived from an EMBL/GenBank/DDBJ whole genome shotgun (WGS) entry which is preliminary data.</text>
</comment>
<dbReference type="SMART" id="SM00338">
    <property type="entry name" value="BRLZ"/>
    <property type="match status" value="1"/>
</dbReference>
<gene>
    <name evidence="4" type="ORF">ATC70_012659</name>
</gene>
<dbReference type="InterPro" id="IPR046347">
    <property type="entry name" value="bZIP_sf"/>
</dbReference>
<dbReference type="PROSITE" id="PS00036">
    <property type="entry name" value="BZIP_BASIC"/>
    <property type="match status" value="1"/>
</dbReference>
<evidence type="ECO:0000256" key="2">
    <source>
        <dbReference type="SAM" id="MobiDB-lite"/>
    </source>
</evidence>
<organism evidence="4 5">
    <name type="scientific">Mucor velutinosus</name>
    <dbReference type="NCBI Taxonomy" id="708070"/>
    <lineage>
        <taxon>Eukaryota</taxon>
        <taxon>Fungi</taxon>
        <taxon>Fungi incertae sedis</taxon>
        <taxon>Mucoromycota</taxon>
        <taxon>Mucoromycotina</taxon>
        <taxon>Mucoromycetes</taxon>
        <taxon>Mucorales</taxon>
        <taxon>Mucorineae</taxon>
        <taxon>Mucoraceae</taxon>
        <taxon>Mucor</taxon>
    </lineage>
</organism>
<dbReference type="GO" id="GO:0003700">
    <property type="term" value="F:DNA-binding transcription factor activity"/>
    <property type="evidence" value="ECO:0007669"/>
    <property type="project" value="InterPro"/>
</dbReference>
<feature type="compositionally biased region" description="Acidic residues" evidence="2">
    <location>
        <begin position="264"/>
        <end position="283"/>
    </location>
</feature>
<feature type="compositionally biased region" description="Polar residues" evidence="2">
    <location>
        <begin position="301"/>
        <end position="329"/>
    </location>
</feature>
<dbReference type="Gene3D" id="1.20.5.170">
    <property type="match status" value="1"/>
</dbReference>
<dbReference type="RefSeq" id="XP_064678110.1">
    <property type="nucleotide sequence ID" value="XM_064831830.1"/>
</dbReference>
<feature type="coiled-coil region" evidence="1">
    <location>
        <begin position="176"/>
        <end position="239"/>
    </location>
</feature>
<evidence type="ECO:0000313" key="4">
    <source>
        <dbReference type="EMBL" id="KAK4511444.1"/>
    </source>
</evidence>
<reference evidence="4 5" key="1">
    <citation type="submission" date="2022-11" db="EMBL/GenBank/DDBJ databases">
        <title>Mucor velutinosus strain NIH1002 WGS.</title>
        <authorList>
            <person name="Subramanian P."/>
            <person name="Mullikin J.C."/>
            <person name="Segre J.A."/>
            <person name="Zelazny A.M."/>
        </authorList>
    </citation>
    <scope>NUCLEOTIDE SEQUENCE [LARGE SCALE GENOMIC DNA]</scope>
    <source>
        <strain evidence="4 5">NIH1002</strain>
    </source>
</reference>
<dbReference type="GeneID" id="89956345"/>
<feature type="compositionally biased region" description="Polar residues" evidence="2">
    <location>
        <begin position="27"/>
        <end position="56"/>
    </location>
</feature>